<comment type="similarity">
    <text evidence="1">Belongs to the ATP-dependent AMP-binding enzyme family.</text>
</comment>
<dbReference type="InterPro" id="IPR000873">
    <property type="entry name" value="AMP-dep_synth/lig_dom"/>
</dbReference>
<protein>
    <submittedName>
        <fullName evidence="3">AMP-binding protein</fullName>
    </submittedName>
</protein>
<comment type="caution">
    <text evidence="3">The sequence shown here is derived from an EMBL/GenBank/DDBJ whole genome shotgun (WGS) entry which is preliminary data.</text>
</comment>
<dbReference type="RefSeq" id="WP_323325021.1">
    <property type="nucleotide sequence ID" value="NZ_JAYGIL010000002.1"/>
</dbReference>
<evidence type="ECO:0000256" key="1">
    <source>
        <dbReference type="ARBA" id="ARBA00006432"/>
    </source>
</evidence>
<dbReference type="InterPro" id="IPR045851">
    <property type="entry name" value="AMP-bd_C_sf"/>
</dbReference>
<gene>
    <name evidence="3" type="ORF">VB776_00715</name>
</gene>
<name>A0ABU5RYX0_9BACT</name>
<evidence type="ECO:0000259" key="2">
    <source>
        <dbReference type="Pfam" id="PF00501"/>
    </source>
</evidence>
<dbReference type="InterPro" id="IPR020845">
    <property type="entry name" value="AMP-binding_CS"/>
</dbReference>
<dbReference type="PANTHER" id="PTHR43201">
    <property type="entry name" value="ACYL-COA SYNTHETASE"/>
    <property type="match status" value="1"/>
</dbReference>
<dbReference type="EMBL" id="JAYGIL010000002">
    <property type="protein sequence ID" value="MEA5401414.1"/>
    <property type="molecule type" value="Genomic_DNA"/>
</dbReference>
<keyword evidence="4" id="KW-1185">Reference proteome</keyword>
<feature type="domain" description="AMP-dependent synthetase/ligase" evidence="2">
    <location>
        <begin position="35"/>
        <end position="192"/>
    </location>
</feature>
<dbReference type="Gene3D" id="3.40.50.12780">
    <property type="entry name" value="N-terminal domain of ligase-like"/>
    <property type="match status" value="1"/>
</dbReference>
<dbReference type="InterPro" id="IPR042099">
    <property type="entry name" value="ANL_N_sf"/>
</dbReference>
<proteinExistence type="inferred from homology"/>
<sequence length="354" mass="39642">MMLIEDYNNLPKSNSDYEEKVIAFCKIWLEGQESFILKTSGSTGEPKPISLSRKQMEASALLTGKTFGLKERDLALVCLNVEYIAGIMMLVRGMVLNLKLLIIPPSSNPLLNIENQKIDFAAFVPLQLQSILESNNQNHLNVLNQMKAIIVGGAAVSQQMAEQIQVLSVPVYSTYGMTETVSHIATRKINEENTSQNFKVLAGVKIGIDERNCLNILAAASNFELVQTNDLVEIIAENEFKLIGRFDNIINSGGVKIQLEKVEKTVETFIEALQINRFFAFGIADERLGQKLILVLESENLDDEIKRRLLEEIKSVSDTYQIPKNIFTISTFSETPTGKIDKKATIKRLNLQEK</sequence>
<dbReference type="Gene3D" id="3.30.300.30">
    <property type="match status" value="1"/>
</dbReference>
<dbReference type="PROSITE" id="PS00455">
    <property type="entry name" value="AMP_BINDING"/>
    <property type="match status" value="1"/>
</dbReference>
<reference evidence="3 4" key="1">
    <citation type="submission" date="2023-12" db="EMBL/GenBank/DDBJ databases">
        <title>Novel species of the genus Arcicella isolated from rivers.</title>
        <authorList>
            <person name="Lu H."/>
        </authorList>
    </citation>
    <scope>NUCLEOTIDE SEQUENCE [LARGE SCALE GENOMIC DNA]</scope>
    <source>
        <strain evidence="3 4">DC2W</strain>
    </source>
</reference>
<organism evidence="3 4">
    <name type="scientific">Arcicella gelida</name>
    <dbReference type="NCBI Taxonomy" id="2984195"/>
    <lineage>
        <taxon>Bacteria</taxon>
        <taxon>Pseudomonadati</taxon>
        <taxon>Bacteroidota</taxon>
        <taxon>Cytophagia</taxon>
        <taxon>Cytophagales</taxon>
        <taxon>Flectobacillaceae</taxon>
        <taxon>Arcicella</taxon>
    </lineage>
</organism>
<dbReference type="Pfam" id="PF00501">
    <property type="entry name" value="AMP-binding"/>
    <property type="match status" value="1"/>
</dbReference>
<accession>A0ABU5RYX0</accession>
<evidence type="ECO:0000313" key="3">
    <source>
        <dbReference type="EMBL" id="MEA5401414.1"/>
    </source>
</evidence>
<dbReference type="Proteomes" id="UP001303899">
    <property type="component" value="Unassembled WGS sequence"/>
</dbReference>
<evidence type="ECO:0000313" key="4">
    <source>
        <dbReference type="Proteomes" id="UP001303899"/>
    </source>
</evidence>
<dbReference type="SUPFAM" id="SSF56801">
    <property type="entry name" value="Acetyl-CoA synthetase-like"/>
    <property type="match status" value="1"/>
</dbReference>
<dbReference type="PANTHER" id="PTHR43201:SF8">
    <property type="entry name" value="ACYL-COA SYNTHETASE FAMILY MEMBER 3"/>
    <property type="match status" value="1"/>
</dbReference>